<evidence type="ECO:0000256" key="7">
    <source>
        <dbReference type="SAM" id="MobiDB-lite"/>
    </source>
</evidence>
<sequence length="349" mass="39167">MYEFLKNIERALDHVRNTETLNDYQCSTTEPVYSTHLLGLEKHASQNYTRNVFFLVQEEIREEASLSIVNCVQDVDNSTYTFKKFGIANRIWTTRFIPSVNQIHCSCKLFETAGLPCRHSFSVMKAMDMQLIPSSLILHRWTTSAKDFSAIKYACEATPTTIMEKARYGSLSSKCGKMCYFASKSDDGFKEANGEIDKLTLRMQELMPSSPIHSHNVSGLQHVHNVKDPSMAATKGSVRRKKNTGVKQRKCGKCGQHGHNAKTCHANVRTNNSSVSTNAVQMYEQNWTQNTDTSYGCSSMGPSHSFTFPVNEDCGGDTKHDSECGNIGFDHSSSTFAVNGYPWWGTARR</sequence>
<dbReference type="GO" id="GO:0006355">
    <property type="term" value="P:regulation of DNA-templated transcription"/>
    <property type="evidence" value="ECO:0007669"/>
    <property type="project" value="UniProtKB-UniRule"/>
</dbReference>
<keyword evidence="6" id="KW-0539">Nucleus</keyword>
<feature type="domain" description="SWIM-type" evidence="9">
    <location>
        <begin position="96"/>
        <end position="128"/>
    </location>
</feature>
<dbReference type="InterPro" id="IPR007527">
    <property type="entry name" value="Znf_SWIM"/>
</dbReference>
<comment type="similarity">
    <text evidence="1 6">Belongs to the FHY3/FAR1 family.</text>
</comment>
<feature type="domain" description="CCHC-type" evidence="8">
    <location>
        <begin position="249"/>
        <end position="264"/>
    </location>
</feature>
<dbReference type="PROSITE" id="PS50966">
    <property type="entry name" value="ZF_SWIM"/>
    <property type="match status" value="1"/>
</dbReference>
<reference evidence="10" key="1">
    <citation type="journal article" date="2022" name="Plant J.">
        <title>Strategies of tolerance reflected in two North American maple genomes.</title>
        <authorList>
            <person name="McEvoy S.L."/>
            <person name="Sezen U.U."/>
            <person name="Trouern-Trend A."/>
            <person name="McMahon S.M."/>
            <person name="Schaberg P.G."/>
            <person name="Yang J."/>
            <person name="Wegrzyn J.L."/>
            <person name="Swenson N.G."/>
        </authorList>
    </citation>
    <scope>NUCLEOTIDE SEQUENCE</scope>
    <source>
        <strain evidence="10">NS2018</strain>
    </source>
</reference>
<comment type="caution">
    <text evidence="10">The sequence shown here is derived from an EMBL/GenBank/DDBJ whole genome shotgun (WGS) entry which is preliminary data.</text>
</comment>
<accession>A0AA39VIK0</accession>
<keyword evidence="11" id="KW-1185">Reference proteome</keyword>
<evidence type="ECO:0000259" key="8">
    <source>
        <dbReference type="PROSITE" id="PS50158"/>
    </source>
</evidence>
<evidence type="ECO:0000256" key="1">
    <source>
        <dbReference type="ARBA" id="ARBA00005889"/>
    </source>
</evidence>
<feature type="region of interest" description="Disordered" evidence="7">
    <location>
        <begin position="234"/>
        <end position="253"/>
    </location>
</feature>
<dbReference type="PROSITE" id="PS50158">
    <property type="entry name" value="ZF_CCHC"/>
    <property type="match status" value="1"/>
</dbReference>
<dbReference type="PANTHER" id="PTHR31669:SF292">
    <property type="entry name" value="OS02G0262500 PROTEIN"/>
    <property type="match status" value="1"/>
</dbReference>
<dbReference type="PANTHER" id="PTHR31669">
    <property type="entry name" value="PROTEIN FAR1-RELATED SEQUENCE 10-RELATED"/>
    <property type="match status" value="1"/>
</dbReference>
<organism evidence="10 11">
    <name type="scientific">Acer saccharum</name>
    <name type="common">Sugar maple</name>
    <dbReference type="NCBI Taxonomy" id="4024"/>
    <lineage>
        <taxon>Eukaryota</taxon>
        <taxon>Viridiplantae</taxon>
        <taxon>Streptophyta</taxon>
        <taxon>Embryophyta</taxon>
        <taxon>Tracheophyta</taxon>
        <taxon>Spermatophyta</taxon>
        <taxon>Magnoliopsida</taxon>
        <taxon>eudicotyledons</taxon>
        <taxon>Gunneridae</taxon>
        <taxon>Pentapetalae</taxon>
        <taxon>rosids</taxon>
        <taxon>malvids</taxon>
        <taxon>Sapindales</taxon>
        <taxon>Sapindaceae</taxon>
        <taxon>Hippocastanoideae</taxon>
        <taxon>Acereae</taxon>
        <taxon>Acer</taxon>
    </lineage>
</organism>
<evidence type="ECO:0000313" key="11">
    <source>
        <dbReference type="Proteomes" id="UP001168877"/>
    </source>
</evidence>
<keyword evidence="4 6" id="KW-0862">Zinc</keyword>
<dbReference type="GO" id="GO:0005634">
    <property type="term" value="C:nucleus"/>
    <property type="evidence" value="ECO:0007669"/>
    <property type="project" value="UniProtKB-SubCell"/>
</dbReference>
<name>A0AA39VIK0_ACESA</name>
<feature type="compositionally biased region" description="Basic residues" evidence="7">
    <location>
        <begin position="237"/>
        <end position="252"/>
    </location>
</feature>
<protein>
    <recommendedName>
        <fullName evidence="6">Protein FAR1-RELATED SEQUENCE</fullName>
    </recommendedName>
</protein>
<evidence type="ECO:0000256" key="2">
    <source>
        <dbReference type="ARBA" id="ARBA00022723"/>
    </source>
</evidence>
<dbReference type="Pfam" id="PF04434">
    <property type="entry name" value="SWIM"/>
    <property type="match status" value="1"/>
</dbReference>
<dbReference type="InterPro" id="IPR006564">
    <property type="entry name" value="Znf_PMZ"/>
</dbReference>
<comment type="subcellular location">
    <subcellularLocation>
        <location evidence="6">Nucleus</location>
    </subcellularLocation>
</comment>
<proteinExistence type="inferred from homology"/>
<dbReference type="InterPro" id="IPR036875">
    <property type="entry name" value="Znf_CCHC_sf"/>
</dbReference>
<dbReference type="SUPFAM" id="SSF57756">
    <property type="entry name" value="Retrovirus zinc finger-like domains"/>
    <property type="match status" value="1"/>
</dbReference>
<keyword evidence="3 5" id="KW-0863">Zinc-finger</keyword>
<gene>
    <name evidence="10" type="ORF">LWI29_017404</name>
</gene>
<dbReference type="Proteomes" id="UP001168877">
    <property type="component" value="Unassembled WGS sequence"/>
</dbReference>
<evidence type="ECO:0000256" key="6">
    <source>
        <dbReference type="RuleBase" id="RU367018"/>
    </source>
</evidence>
<evidence type="ECO:0000313" key="10">
    <source>
        <dbReference type="EMBL" id="KAK0581742.1"/>
    </source>
</evidence>
<dbReference type="SMART" id="SM00575">
    <property type="entry name" value="ZnF_PMZ"/>
    <property type="match status" value="1"/>
</dbReference>
<dbReference type="GO" id="GO:0008270">
    <property type="term" value="F:zinc ion binding"/>
    <property type="evidence" value="ECO:0007669"/>
    <property type="project" value="UniProtKB-UniRule"/>
</dbReference>
<dbReference type="GO" id="GO:0003676">
    <property type="term" value="F:nucleic acid binding"/>
    <property type="evidence" value="ECO:0007669"/>
    <property type="project" value="InterPro"/>
</dbReference>
<evidence type="ECO:0000256" key="4">
    <source>
        <dbReference type="ARBA" id="ARBA00022833"/>
    </source>
</evidence>
<evidence type="ECO:0000256" key="5">
    <source>
        <dbReference type="PROSITE-ProRule" id="PRU00047"/>
    </source>
</evidence>
<dbReference type="InterPro" id="IPR001878">
    <property type="entry name" value="Znf_CCHC"/>
</dbReference>
<dbReference type="AlphaFoldDB" id="A0AA39VIK0"/>
<dbReference type="InterPro" id="IPR031052">
    <property type="entry name" value="FHY3/FAR1"/>
</dbReference>
<keyword evidence="2 6" id="KW-0479">Metal-binding</keyword>
<reference evidence="10" key="2">
    <citation type="submission" date="2023-06" db="EMBL/GenBank/DDBJ databases">
        <authorList>
            <person name="Swenson N.G."/>
            <person name="Wegrzyn J.L."/>
            <person name="Mcevoy S.L."/>
        </authorList>
    </citation>
    <scope>NUCLEOTIDE SEQUENCE</scope>
    <source>
        <strain evidence="10">NS2018</strain>
        <tissue evidence="10">Leaf</tissue>
    </source>
</reference>
<comment type="function">
    <text evidence="6">Putative transcription activator involved in regulating light control of development.</text>
</comment>
<evidence type="ECO:0000256" key="3">
    <source>
        <dbReference type="ARBA" id="ARBA00022771"/>
    </source>
</evidence>
<dbReference type="EMBL" id="JAUESC010000384">
    <property type="protein sequence ID" value="KAK0581742.1"/>
    <property type="molecule type" value="Genomic_DNA"/>
</dbReference>
<evidence type="ECO:0000259" key="9">
    <source>
        <dbReference type="PROSITE" id="PS50966"/>
    </source>
</evidence>